<dbReference type="KEGG" id="asau:88176009"/>
<comment type="function">
    <text evidence="3">Splits internally a 1,3-beta-glucan molecule and transfers the newly generated reducing end (the donor) to the non-reducing end of another 1,3-beta-glucan molecule (the acceptor) forming a 1,3-beta linkage, resulting in the elongation of 1,3-beta-glucan chains in the cell wall.</text>
</comment>
<dbReference type="EMBL" id="CP138900">
    <property type="protein sequence ID" value="WPK27556.1"/>
    <property type="molecule type" value="Genomic_DNA"/>
</dbReference>
<dbReference type="GO" id="GO:0098552">
    <property type="term" value="C:side of membrane"/>
    <property type="evidence" value="ECO:0007669"/>
    <property type="project" value="UniProtKB-KW"/>
</dbReference>
<keyword evidence="1" id="KW-0732">Signal</keyword>
<dbReference type="Proteomes" id="UP001338582">
    <property type="component" value="Chromosome 7"/>
</dbReference>
<keyword evidence="3" id="KW-0472">Membrane</keyword>
<evidence type="ECO:0000256" key="3">
    <source>
        <dbReference type="RuleBase" id="RU361209"/>
    </source>
</evidence>
<dbReference type="GO" id="GO:0005886">
    <property type="term" value="C:plasma membrane"/>
    <property type="evidence" value="ECO:0007669"/>
    <property type="project" value="UniProtKB-SubCell"/>
</dbReference>
<evidence type="ECO:0000256" key="1">
    <source>
        <dbReference type="ARBA" id="ARBA00022729"/>
    </source>
</evidence>
<keyword evidence="2" id="KW-0325">Glycoprotein</keyword>
<organism evidence="5 6">
    <name type="scientific">Australozyma saopauloensis</name>
    <dbReference type="NCBI Taxonomy" id="291208"/>
    <lineage>
        <taxon>Eukaryota</taxon>
        <taxon>Fungi</taxon>
        <taxon>Dikarya</taxon>
        <taxon>Ascomycota</taxon>
        <taxon>Saccharomycotina</taxon>
        <taxon>Pichiomycetes</taxon>
        <taxon>Metschnikowiaceae</taxon>
        <taxon>Australozyma</taxon>
    </lineage>
</organism>
<feature type="compositionally biased region" description="Acidic residues" evidence="4">
    <location>
        <begin position="194"/>
        <end position="213"/>
    </location>
</feature>
<reference evidence="5 6" key="1">
    <citation type="submission" date="2023-10" db="EMBL/GenBank/DDBJ databases">
        <title>Draft Genome Sequence of Candida saopaulonensis from a very Premature Infant with Sepsis.</title>
        <authorList>
            <person name="Ning Y."/>
            <person name="Dai R."/>
            <person name="Xiao M."/>
            <person name="Xu Y."/>
            <person name="Yan Q."/>
            <person name="Zhang L."/>
        </authorList>
    </citation>
    <scope>NUCLEOTIDE SEQUENCE [LARGE SCALE GENOMIC DNA]</scope>
    <source>
        <strain evidence="5 6">19XY460</strain>
    </source>
</reference>
<sequence>MYSLSTISSINANTRYGCNNVTPRKFEEIDAIYSDKMSKVFKGGLIYEYSEEPNNYGLVRIMPNGSIQLLSDFHQARERLNAIASSISTRPVIEASEGNERKCMNSYRNLFTTNNLPPCVAPDLVHKGVKINRGKFIELTDAMLESPYEIFDVGGNLFYLELPKVVLNRESFASPYTISGMYKTSSSPIRYGMSDEEFGGESDEETNYDESDSSSDSGSDTDQIGPGRLLCPAPLAHYQQEATLVGRVIEGIYNLWAKTTAKIYGTLGYETGKYS</sequence>
<dbReference type="RefSeq" id="XP_062879934.1">
    <property type="nucleotide sequence ID" value="XM_063023864.1"/>
</dbReference>
<dbReference type="Pfam" id="PF03198">
    <property type="entry name" value="Glyco_hydro_72"/>
    <property type="match status" value="1"/>
</dbReference>
<gene>
    <name evidence="5" type="ORF">PUMCH_004949</name>
</gene>
<keyword evidence="3" id="KW-0336">GPI-anchor</keyword>
<keyword evidence="3" id="KW-0808">Transferase</keyword>
<dbReference type="GeneID" id="88176009"/>
<dbReference type="AlphaFoldDB" id="A0AAX4HGN1"/>
<evidence type="ECO:0000313" key="5">
    <source>
        <dbReference type="EMBL" id="WPK27556.1"/>
    </source>
</evidence>
<evidence type="ECO:0000313" key="6">
    <source>
        <dbReference type="Proteomes" id="UP001338582"/>
    </source>
</evidence>
<proteinExistence type="inferred from homology"/>
<feature type="region of interest" description="Disordered" evidence="4">
    <location>
        <begin position="191"/>
        <end position="224"/>
    </location>
</feature>
<dbReference type="GO" id="GO:0031505">
    <property type="term" value="P:fungal-type cell wall organization"/>
    <property type="evidence" value="ECO:0007669"/>
    <property type="project" value="TreeGrafter"/>
</dbReference>
<dbReference type="PANTHER" id="PTHR31468">
    <property type="entry name" value="1,3-BETA-GLUCANOSYLTRANSFERASE GAS1"/>
    <property type="match status" value="1"/>
</dbReference>
<dbReference type="GO" id="GO:0071970">
    <property type="term" value="P:fungal-type cell wall (1-&gt;3)-beta-D-glucan biosynthetic process"/>
    <property type="evidence" value="ECO:0007669"/>
    <property type="project" value="TreeGrafter"/>
</dbReference>
<dbReference type="EC" id="2.4.1.-" evidence="3"/>
<comment type="subcellular location">
    <subcellularLocation>
        <location evidence="3">Cell membrane</location>
        <topology evidence="3">Lipid-anchor</topology>
        <topology evidence="3">GPI-anchor</topology>
    </subcellularLocation>
</comment>
<dbReference type="InterPro" id="IPR004886">
    <property type="entry name" value="Glucanosyltransferase"/>
</dbReference>
<dbReference type="PANTHER" id="PTHR31468:SF14">
    <property type="entry name" value="1,3-BETA-GLUCANOSYLTRANSFERASE GAS4"/>
    <property type="match status" value="1"/>
</dbReference>
<evidence type="ECO:0000256" key="4">
    <source>
        <dbReference type="SAM" id="MobiDB-lite"/>
    </source>
</evidence>
<protein>
    <recommendedName>
        <fullName evidence="3">1,3-beta-glucanosyltransferase</fullName>
        <ecNumber evidence="3">2.4.1.-</ecNumber>
    </recommendedName>
</protein>
<dbReference type="Gene3D" id="3.20.20.80">
    <property type="entry name" value="Glycosidases"/>
    <property type="match status" value="1"/>
</dbReference>
<comment type="similarity">
    <text evidence="3">Belongs to the glycosyl hydrolase 72 family.</text>
</comment>
<evidence type="ECO:0000256" key="2">
    <source>
        <dbReference type="ARBA" id="ARBA00023180"/>
    </source>
</evidence>
<dbReference type="GO" id="GO:0042124">
    <property type="term" value="F:1,3-beta-glucanosyltransferase activity"/>
    <property type="evidence" value="ECO:0007669"/>
    <property type="project" value="TreeGrafter"/>
</dbReference>
<accession>A0AAX4HGN1</accession>
<name>A0AAX4HGN1_9ASCO</name>
<keyword evidence="6" id="KW-1185">Reference proteome</keyword>
<keyword evidence="3" id="KW-0449">Lipoprotein</keyword>